<dbReference type="Gene3D" id="2.40.128.680">
    <property type="match status" value="1"/>
</dbReference>
<dbReference type="PANTHER" id="PTHR47204:SF1">
    <property type="entry name" value="RIBONUCLEASE H2 SUBUNIT C"/>
    <property type="match status" value="1"/>
</dbReference>
<gene>
    <name evidence="2" type="ORF">QR685DRAFT_493611</name>
</gene>
<accession>A0ABR3DFC3</accession>
<dbReference type="CDD" id="cd09271">
    <property type="entry name" value="RNase_H2-C"/>
    <property type="match status" value="1"/>
</dbReference>
<name>A0ABR3DFC3_NEUIN</name>
<protein>
    <submittedName>
        <fullName evidence="2">Ribonuclease H2, subunit C</fullName>
    </submittedName>
</protein>
<feature type="compositionally biased region" description="Low complexity" evidence="1">
    <location>
        <begin position="10"/>
        <end position="23"/>
    </location>
</feature>
<comment type="caution">
    <text evidence="2">The sequence shown here is derived from an EMBL/GenBank/DDBJ whole genome shotgun (WGS) entry which is preliminary data.</text>
</comment>
<evidence type="ECO:0000256" key="1">
    <source>
        <dbReference type="SAM" id="MobiDB-lite"/>
    </source>
</evidence>
<dbReference type="Proteomes" id="UP001451303">
    <property type="component" value="Unassembled WGS sequence"/>
</dbReference>
<proteinExistence type="predicted"/>
<reference evidence="2 3" key="1">
    <citation type="submission" date="2023-09" db="EMBL/GenBank/DDBJ databases">
        <title>Multi-omics analysis of a traditional fermented food reveals byproduct-associated fungal strains for waste-to-food upcycling.</title>
        <authorList>
            <consortium name="Lawrence Berkeley National Laboratory"/>
            <person name="Rekdal V.M."/>
            <person name="Villalobos-Escobedo J.M."/>
            <person name="Rodriguez-Valeron N."/>
            <person name="Garcia M.O."/>
            <person name="Vasquez D.P."/>
            <person name="Damayanti I."/>
            <person name="Sorensen P.M."/>
            <person name="Baidoo E.E."/>
            <person name="De Carvalho A.C."/>
            <person name="Riley R."/>
            <person name="Lipzen A."/>
            <person name="He G."/>
            <person name="Yan M."/>
            <person name="Haridas S."/>
            <person name="Daum C."/>
            <person name="Yoshinaga Y."/>
            <person name="Ng V."/>
            <person name="Grigoriev I.V."/>
            <person name="Munk R."/>
            <person name="Nuraida L."/>
            <person name="Wijaya C.H."/>
            <person name="Morales P.-C."/>
            <person name="Keasling J.D."/>
        </authorList>
    </citation>
    <scope>NUCLEOTIDE SEQUENCE [LARGE SCALE GENOMIC DNA]</scope>
    <source>
        <strain evidence="2 3">FGSC 2613</strain>
    </source>
</reference>
<dbReference type="EMBL" id="JAVLET010000003">
    <property type="protein sequence ID" value="KAL0471362.1"/>
    <property type="molecule type" value="Genomic_DNA"/>
</dbReference>
<dbReference type="InterPro" id="IPR013924">
    <property type="entry name" value="RNase_H2_suC"/>
</dbReference>
<evidence type="ECO:0000313" key="3">
    <source>
        <dbReference type="Proteomes" id="UP001451303"/>
    </source>
</evidence>
<organism evidence="2 3">
    <name type="scientific">Neurospora intermedia</name>
    <dbReference type="NCBI Taxonomy" id="5142"/>
    <lineage>
        <taxon>Eukaryota</taxon>
        <taxon>Fungi</taxon>
        <taxon>Dikarya</taxon>
        <taxon>Ascomycota</taxon>
        <taxon>Pezizomycotina</taxon>
        <taxon>Sordariomycetes</taxon>
        <taxon>Sordariomycetidae</taxon>
        <taxon>Sordariales</taxon>
        <taxon>Sordariaceae</taxon>
        <taxon>Neurospora</taxon>
    </lineage>
</organism>
<dbReference type="PANTHER" id="PTHR47204">
    <property type="entry name" value="OS02G0168900 PROTEIN"/>
    <property type="match status" value="1"/>
</dbReference>
<dbReference type="Pfam" id="PF08615">
    <property type="entry name" value="RNase_H2_suC"/>
    <property type="match status" value="1"/>
</dbReference>
<evidence type="ECO:0000313" key="2">
    <source>
        <dbReference type="EMBL" id="KAL0471362.1"/>
    </source>
</evidence>
<feature type="region of interest" description="Disordered" evidence="1">
    <location>
        <begin position="1"/>
        <end position="23"/>
    </location>
</feature>
<keyword evidence="3" id="KW-1185">Reference proteome</keyword>
<sequence>MTQQPILAFTSSTSSNSPPKTTPNLLPCRIHHSGSVEPTDSFWNPHHEQDGNLKIAYFRGRKLHGKTLPLPEGYKGVIASKVLHPSQQNQNQNQKPRLAHEMSFVMEEDNEPEVIDLEAEAGSGGQEPELQVDGAMEVQAEFEEVVVWGHEHLADAGGDAYVRGVEEWVGFAERVHSY</sequence>